<evidence type="ECO:0000256" key="3">
    <source>
        <dbReference type="ARBA" id="ARBA00022553"/>
    </source>
</evidence>
<feature type="transmembrane region" description="Helical" evidence="4">
    <location>
        <begin position="128"/>
        <end position="145"/>
    </location>
</feature>
<keyword evidence="7" id="KW-1185">Reference proteome</keyword>
<dbReference type="OrthoDB" id="9810447at2"/>
<gene>
    <name evidence="6" type="ORF">EDC17_105213</name>
</gene>
<evidence type="ECO:0000256" key="1">
    <source>
        <dbReference type="ARBA" id="ARBA00000085"/>
    </source>
</evidence>
<dbReference type="CDD" id="cd00082">
    <property type="entry name" value="HisKA"/>
    <property type="match status" value="1"/>
</dbReference>
<feature type="domain" description="Histidine kinase" evidence="5">
    <location>
        <begin position="207"/>
        <end position="422"/>
    </location>
</feature>
<dbReference type="EMBL" id="SMBZ01000052">
    <property type="protein sequence ID" value="TCV07438.1"/>
    <property type="molecule type" value="Genomic_DNA"/>
</dbReference>
<name>A0A4R3VRH6_9SPHI</name>
<reference evidence="6 7" key="1">
    <citation type="submission" date="2019-03" db="EMBL/GenBank/DDBJ databases">
        <title>Genomic Encyclopedia of Type Strains, Phase IV (KMG-IV): sequencing the most valuable type-strain genomes for metagenomic binning, comparative biology and taxonomic classification.</title>
        <authorList>
            <person name="Goeker M."/>
        </authorList>
    </citation>
    <scope>NUCLEOTIDE SEQUENCE [LARGE SCALE GENOMIC DNA]</scope>
    <source>
        <strain evidence="6 7">DSM 22362</strain>
    </source>
</reference>
<dbReference type="SMART" id="SM00388">
    <property type="entry name" value="HisKA"/>
    <property type="match status" value="1"/>
</dbReference>
<dbReference type="PANTHER" id="PTHR43547:SF2">
    <property type="entry name" value="HYBRID SIGNAL TRANSDUCTION HISTIDINE KINASE C"/>
    <property type="match status" value="1"/>
</dbReference>
<dbReference type="Gene3D" id="1.10.287.130">
    <property type="match status" value="1"/>
</dbReference>
<keyword evidence="4" id="KW-0812">Transmembrane</keyword>
<keyword evidence="6" id="KW-0808">Transferase</keyword>
<dbReference type="Pfam" id="PF00512">
    <property type="entry name" value="HisKA"/>
    <property type="match status" value="1"/>
</dbReference>
<dbReference type="InterPro" id="IPR004358">
    <property type="entry name" value="Sig_transdc_His_kin-like_C"/>
</dbReference>
<dbReference type="RefSeq" id="WP_132778786.1">
    <property type="nucleotide sequence ID" value="NZ_SMBZ01000052.1"/>
</dbReference>
<evidence type="ECO:0000256" key="2">
    <source>
        <dbReference type="ARBA" id="ARBA00012438"/>
    </source>
</evidence>
<dbReference type="CDD" id="cd00075">
    <property type="entry name" value="HATPase"/>
    <property type="match status" value="1"/>
</dbReference>
<evidence type="ECO:0000259" key="5">
    <source>
        <dbReference type="PROSITE" id="PS50109"/>
    </source>
</evidence>
<dbReference type="InterPro" id="IPR036097">
    <property type="entry name" value="HisK_dim/P_sf"/>
</dbReference>
<dbReference type="AlphaFoldDB" id="A0A4R3VRH6"/>
<dbReference type="PRINTS" id="PR00344">
    <property type="entry name" value="BCTRLSENSOR"/>
</dbReference>
<dbReference type="GO" id="GO:0000155">
    <property type="term" value="F:phosphorelay sensor kinase activity"/>
    <property type="evidence" value="ECO:0007669"/>
    <property type="project" value="InterPro"/>
</dbReference>
<protein>
    <recommendedName>
        <fullName evidence="2">histidine kinase</fullName>
        <ecNumber evidence="2">2.7.13.3</ecNumber>
    </recommendedName>
</protein>
<keyword evidence="3" id="KW-0597">Phosphoprotein</keyword>
<dbReference type="Proteomes" id="UP000295197">
    <property type="component" value="Unassembled WGS sequence"/>
</dbReference>
<keyword evidence="4" id="KW-0472">Membrane</keyword>
<dbReference type="Gene3D" id="3.30.565.10">
    <property type="entry name" value="Histidine kinase-like ATPase, C-terminal domain"/>
    <property type="match status" value="1"/>
</dbReference>
<accession>A0A4R3VRH6</accession>
<dbReference type="InterPro" id="IPR005467">
    <property type="entry name" value="His_kinase_dom"/>
</dbReference>
<keyword evidence="6" id="KW-0418">Kinase</keyword>
<evidence type="ECO:0000313" key="6">
    <source>
        <dbReference type="EMBL" id="TCV07438.1"/>
    </source>
</evidence>
<dbReference type="PROSITE" id="PS50109">
    <property type="entry name" value="HIS_KIN"/>
    <property type="match status" value="1"/>
</dbReference>
<proteinExistence type="predicted"/>
<feature type="transmembrane region" description="Helical" evidence="4">
    <location>
        <begin position="55"/>
        <end position="74"/>
    </location>
</feature>
<dbReference type="SUPFAM" id="SSF55874">
    <property type="entry name" value="ATPase domain of HSP90 chaperone/DNA topoisomerase II/histidine kinase"/>
    <property type="match status" value="1"/>
</dbReference>
<evidence type="ECO:0000256" key="4">
    <source>
        <dbReference type="SAM" id="Phobius"/>
    </source>
</evidence>
<dbReference type="InterPro" id="IPR036890">
    <property type="entry name" value="HATPase_C_sf"/>
</dbReference>
<dbReference type="PANTHER" id="PTHR43547">
    <property type="entry name" value="TWO-COMPONENT HISTIDINE KINASE"/>
    <property type="match status" value="1"/>
</dbReference>
<dbReference type="InterPro" id="IPR003661">
    <property type="entry name" value="HisK_dim/P_dom"/>
</dbReference>
<feature type="transmembrane region" description="Helical" evidence="4">
    <location>
        <begin position="30"/>
        <end position="49"/>
    </location>
</feature>
<organism evidence="6 7">
    <name type="scientific">Sphingobacterium alimentarium</name>
    <dbReference type="NCBI Taxonomy" id="797292"/>
    <lineage>
        <taxon>Bacteria</taxon>
        <taxon>Pseudomonadati</taxon>
        <taxon>Bacteroidota</taxon>
        <taxon>Sphingobacteriia</taxon>
        <taxon>Sphingobacteriales</taxon>
        <taxon>Sphingobacteriaceae</taxon>
        <taxon>Sphingobacterium</taxon>
    </lineage>
</organism>
<dbReference type="SMART" id="SM00387">
    <property type="entry name" value="HATPase_c"/>
    <property type="match status" value="1"/>
</dbReference>
<dbReference type="Pfam" id="PF02518">
    <property type="entry name" value="HATPase_c"/>
    <property type="match status" value="1"/>
</dbReference>
<comment type="caution">
    <text evidence="6">The sequence shown here is derived from an EMBL/GenBank/DDBJ whole genome shotgun (WGS) entry which is preliminary data.</text>
</comment>
<dbReference type="InterPro" id="IPR003594">
    <property type="entry name" value="HATPase_dom"/>
</dbReference>
<dbReference type="SUPFAM" id="SSF47384">
    <property type="entry name" value="Homodimeric domain of signal transducing histidine kinase"/>
    <property type="match status" value="1"/>
</dbReference>
<feature type="transmembrane region" description="Helical" evidence="4">
    <location>
        <begin position="157"/>
        <end position="176"/>
    </location>
</feature>
<sequence length="444" mass="50379">MKKIFQYLLGLSKIGTTDNASYIEIKQVQMVNIIAITCIIPPLIFSIINFYDGRLLLALINFLTSFSYLIVIFLQYHHRQNAAKILLVGFNFLLFFTSALLFRNAGEYFLISIFIISMLLFDNSIKLVIWGIILVIAILVIYAFPDLNLFPAVPYDRGLYNIVCALILSIIALIFFKNVIYHDKKLIEHQRQKLNLLNIEKEKIFSIIAHDLRTPLHNASSLLEAFQSTSLSREQLNDFINSIKQQINDQNRVLENILEWSSRKMMGESSIARVVAINKVITSLLDDFEVPLKNKNIEVICNIPPYISILADPEHVNIIFRNILSNAIKFSYPEGQINIFSRQAKNGVHITIQDYGVGIPSSKINAISKKIQNRSSGTNNEPGAGLGLMLCKELIDLNQGSLTISSNKDFGTLFTVTFPMVHPVQGKEWTPTKDSNRFSNFNKN</sequence>
<evidence type="ECO:0000313" key="7">
    <source>
        <dbReference type="Proteomes" id="UP000295197"/>
    </source>
</evidence>
<comment type="catalytic activity">
    <reaction evidence="1">
        <text>ATP + protein L-histidine = ADP + protein N-phospho-L-histidine.</text>
        <dbReference type="EC" id="2.7.13.3"/>
    </reaction>
</comment>
<dbReference type="EC" id="2.7.13.3" evidence="2"/>
<keyword evidence="4" id="KW-1133">Transmembrane helix</keyword>